<dbReference type="Gene3D" id="3.30.70.270">
    <property type="match status" value="1"/>
</dbReference>
<dbReference type="InterPro" id="IPR053134">
    <property type="entry name" value="RNA-dir_DNA_polymerase"/>
</dbReference>
<dbReference type="Proteomes" id="UP000007110">
    <property type="component" value="Unassembled WGS sequence"/>
</dbReference>
<dbReference type="OrthoDB" id="41323at2759"/>
<dbReference type="GeneID" id="115921815"/>
<evidence type="ECO:0000259" key="1">
    <source>
        <dbReference type="Pfam" id="PF00078"/>
    </source>
</evidence>
<dbReference type="InParanoid" id="A0A7M7SWA8"/>
<dbReference type="InterPro" id="IPR043128">
    <property type="entry name" value="Rev_trsase/Diguanyl_cyclase"/>
</dbReference>
<dbReference type="InterPro" id="IPR000477">
    <property type="entry name" value="RT_dom"/>
</dbReference>
<protein>
    <recommendedName>
        <fullName evidence="1">Reverse transcriptase domain-containing protein</fullName>
    </recommendedName>
</protein>
<dbReference type="EnsemblMetazoa" id="XM_030980059">
    <property type="protein sequence ID" value="XP_030835919"/>
    <property type="gene ID" value="LOC115921815"/>
</dbReference>
<dbReference type="PANTHER" id="PTHR24559:SF444">
    <property type="entry name" value="REVERSE TRANSCRIPTASE DOMAIN-CONTAINING PROTEIN"/>
    <property type="match status" value="1"/>
</dbReference>
<dbReference type="PANTHER" id="PTHR24559">
    <property type="entry name" value="TRANSPOSON TY3-I GAG-POL POLYPROTEIN"/>
    <property type="match status" value="1"/>
</dbReference>
<evidence type="ECO:0000313" key="3">
    <source>
        <dbReference type="Proteomes" id="UP000007110"/>
    </source>
</evidence>
<reference evidence="3" key="1">
    <citation type="submission" date="2015-02" db="EMBL/GenBank/DDBJ databases">
        <title>Genome sequencing for Strongylocentrotus purpuratus.</title>
        <authorList>
            <person name="Murali S."/>
            <person name="Liu Y."/>
            <person name="Vee V."/>
            <person name="English A."/>
            <person name="Wang M."/>
            <person name="Skinner E."/>
            <person name="Han Y."/>
            <person name="Muzny D.M."/>
            <person name="Worley K.C."/>
            <person name="Gibbs R.A."/>
        </authorList>
    </citation>
    <scope>NUCLEOTIDE SEQUENCE</scope>
</reference>
<feature type="domain" description="Reverse transcriptase" evidence="1">
    <location>
        <begin position="58"/>
        <end position="135"/>
    </location>
</feature>
<accession>A0A7M7SWA8</accession>
<proteinExistence type="predicted"/>
<dbReference type="AlphaFoldDB" id="A0A7M7SWA8"/>
<dbReference type="InterPro" id="IPR043502">
    <property type="entry name" value="DNA/RNA_pol_sf"/>
</dbReference>
<dbReference type="RefSeq" id="XP_030835919.1">
    <property type="nucleotide sequence ID" value="XM_030980059.1"/>
</dbReference>
<reference evidence="2" key="2">
    <citation type="submission" date="2021-01" db="UniProtKB">
        <authorList>
            <consortium name="EnsemblMetazoa"/>
        </authorList>
    </citation>
    <scope>IDENTIFICATION</scope>
</reference>
<dbReference type="KEGG" id="spu:115921815"/>
<dbReference type="SUPFAM" id="SSF56672">
    <property type="entry name" value="DNA/RNA polymerases"/>
    <property type="match status" value="1"/>
</dbReference>
<name>A0A7M7SWA8_STRPU</name>
<keyword evidence="3" id="KW-1185">Reference proteome</keyword>
<sequence>MVPKRHQGLAPMREYRALIVSPCLTAIPSPISRMLHPILQDVQSSARSTWYVRTTRYLSNLQMCTNRNHYPFRSLRVRRMPFGLQNAAQTFQRFMDKVVRGPSFVYVYMDDILVASKLSEQHEEHLRLLFNRYSATEL</sequence>
<evidence type="ECO:0000313" key="2">
    <source>
        <dbReference type="EnsemblMetazoa" id="XP_030835919"/>
    </source>
</evidence>
<dbReference type="Pfam" id="PF00078">
    <property type="entry name" value="RVT_1"/>
    <property type="match status" value="1"/>
</dbReference>
<organism evidence="2 3">
    <name type="scientific">Strongylocentrotus purpuratus</name>
    <name type="common">Purple sea urchin</name>
    <dbReference type="NCBI Taxonomy" id="7668"/>
    <lineage>
        <taxon>Eukaryota</taxon>
        <taxon>Metazoa</taxon>
        <taxon>Echinodermata</taxon>
        <taxon>Eleutherozoa</taxon>
        <taxon>Echinozoa</taxon>
        <taxon>Echinoidea</taxon>
        <taxon>Euechinoidea</taxon>
        <taxon>Echinacea</taxon>
        <taxon>Camarodonta</taxon>
        <taxon>Echinidea</taxon>
        <taxon>Strongylocentrotidae</taxon>
        <taxon>Strongylocentrotus</taxon>
    </lineage>
</organism>